<evidence type="ECO:0000256" key="1">
    <source>
        <dbReference type="ARBA" id="ARBA00004442"/>
    </source>
</evidence>
<evidence type="ECO:0000313" key="8">
    <source>
        <dbReference type="EMBL" id="SDN03607.1"/>
    </source>
</evidence>
<proteinExistence type="inferred from homology"/>
<evidence type="ECO:0000259" key="7">
    <source>
        <dbReference type="Pfam" id="PF07980"/>
    </source>
</evidence>
<feature type="signal peptide" evidence="6">
    <location>
        <begin position="1"/>
        <end position="18"/>
    </location>
</feature>
<comment type="similarity">
    <text evidence="2">Belongs to the SusD family.</text>
</comment>
<keyword evidence="4" id="KW-0472">Membrane</keyword>
<reference evidence="8 9" key="1">
    <citation type="submission" date="2016-10" db="EMBL/GenBank/DDBJ databases">
        <authorList>
            <person name="de Groot N.N."/>
        </authorList>
    </citation>
    <scope>NUCLEOTIDE SEQUENCE [LARGE SCALE GENOMIC DNA]</scope>
    <source>
        <strain evidence="8 9">DSM 21668</strain>
    </source>
</reference>
<comment type="subcellular location">
    <subcellularLocation>
        <location evidence="1">Cell outer membrane</location>
    </subcellularLocation>
</comment>
<keyword evidence="9" id="KW-1185">Reference proteome</keyword>
<keyword evidence="5" id="KW-0998">Cell outer membrane</keyword>
<evidence type="ECO:0000256" key="5">
    <source>
        <dbReference type="ARBA" id="ARBA00023237"/>
    </source>
</evidence>
<protein>
    <submittedName>
        <fullName evidence="8">Starch-binding associating with outer membrane</fullName>
    </submittedName>
</protein>
<dbReference type="GO" id="GO:0009279">
    <property type="term" value="C:cell outer membrane"/>
    <property type="evidence" value="ECO:0007669"/>
    <property type="project" value="UniProtKB-SubCell"/>
</dbReference>
<sequence length="597" mass="68276">MKKIQLLLLSFVAGLCWSCNDDFMDRYPLDQINDETFWKSEQDLELYCNNFYATYITGFGYSWGDGTLSPWGYNDAAIAYGDVISDNAAPNTYSKVAANEYNGHITGGSGSGGWNWASMRRLNYFLENYQRAAVTPAARNVYAGEILFFKAWDYFEKVKLFGDVPWLDHTLQTNSPELQAPRTARAVVMDSVVALLDRSIAWLPEKGAEKTDRLNRDVARHLKIRVCLFEGTYRKYHKELNLDGKKFLRQAATDAEVLMGKSYRLYANAAPAKDYNDLFAQYSYRNNPEIILWKEYSAAQNLGVAFSRYYAQNLRHQHGATRSLVDEYLCTDGKPISSSPLFLGKDSIQREFVNRDPRLRQTICNFGEYALAVGVKQGANNAPLPNIPGLSGNKCPTGYRVAKWFFNDPVDWDRTTNGMQGCPLFRYAEVLLSYAEAKYELGECTQDVLDKTVNAVRKRVNMPALVLGSIPADPALDARYAAYTAYVPDPLLREIRRERRIEFAFENFRWDDLMRWKAGRFLEVPVEGIRFVQSQFPKVVPGKDVFLSKEGYIQPYFQTLPNGRKFDESKQYLFPIPLEDLVLNKNLVQNPVWESVK</sequence>
<dbReference type="RefSeq" id="WP_093208765.1">
    <property type="nucleotide sequence ID" value="NZ_FNGS01000012.1"/>
</dbReference>
<evidence type="ECO:0000256" key="4">
    <source>
        <dbReference type="ARBA" id="ARBA00023136"/>
    </source>
</evidence>
<gene>
    <name evidence="8" type="ORF">SAMN04488090_4803</name>
</gene>
<dbReference type="AlphaFoldDB" id="A0A1G9Y3L8"/>
<evidence type="ECO:0000256" key="2">
    <source>
        <dbReference type="ARBA" id="ARBA00006275"/>
    </source>
</evidence>
<name>A0A1G9Y3L8_9BACT</name>
<feature type="domain" description="RagB/SusD" evidence="7">
    <location>
        <begin position="307"/>
        <end position="593"/>
    </location>
</feature>
<dbReference type="SUPFAM" id="SSF48452">
    <property type="entry name" value="TPR-like"/>
    <property type="match status" value="1"/>
</dbReference>
<dbReference type="EMBL" id="FNGS01000012">
    <property type="protein sequence ID" value="SDN03607.1"/>
    <property type="molecule type" value="Genomic_DNA"/>
</dbReference>
<organism evidence="8 9">
    <name type="scientific">Siphonobacter aquaeclarae</name>
    <dbReference type="NCBI Taxonomy" id="563176"/>
    <lineage>
        <taxon>Bacteria</taxon>
        <taxon>Pseudomonadati</taxon>
        <taxon>Bacteroidota</taxon>
        <taxon>Cytophagia</taxon>
        <taxon>Cytophagales</taxon>
        <taxon>Cytophagaceae</taxon>
        <taxon>Siphonobacter</taxon>
    </lineage>
</organism>
<accession>A0A1G9Y3L8</accession>
<keyword evidence="3 6" id="KW-0732">Signal</keyword>
<evidence type="ECO:0000256" key="3">
    <source>
        <dbReference type="ARBA" id="ARBA00022729"/>
    </source>
</evidence>
<evidence type="ECO:0000256" key="6">
    <source>
        <dbReference type="SAM" id="SignalP"/>
    </source>
</evidence>
<evidence type="ECO:0000313" key="9">
    <source>
        <dbReference type="Proteomes" id="UP000198901"/>
    </source>
</evidence>
<dbReference type="STRING" id="563176.SAMN04488090_4803"/>
<dbReference type="InterPro" id="IPR012944">
    <property type="entry name" value="SusD_RagB_dom"/>
</dbReference>
<dbReference type="Gene3D" id="1.25.40.390">
    <property type="match status" value="1"/>
</dbReference>
<dbReference type="Pfam" id="PF07980">
    <property type="entry name" value="SusD_RagB"/>
    <property type="match status" value="1"/>
</dbReference>
<dbReference type="Proteomes" id="UP000198901">
    <property type="component" value="Unassembled WGS sequence"/>
</dbReference>
<dbReference type="OrthoDB" id="5694214at2"/>
<feature type="chain" id="PRO_5011747528" evidence="6">
    <location>
        <begin position="19"/>
        <end position="597"/>
    </location>
</feature>
<dbReference type="InterPro" id="IPR011990">
    <property type="entry name" value="TPR-like_helical_dom_sf"/>
</dbReference>